<dbReference type="RefSeq" id="WP_187574507.1">
    <property type="nucleotide sequence ID" value="NZ_CP060731.1"/>
</dbReference>
<evidence type="ECO:0000256" key="2">
    <source>
        <dbReference type="SAM" id="SignalP"/>
    </source>
</evidence>
<dbReference type="Proteomes" id="UP000515838">
    <property type="component" value="Chromosome"/>
</dbReference>
<evidence type="ECO:0008006" key="5">
    <source>
        <dbReference type="Google" id="ProtNLM"/>
    </source>
</evidence>
<reference evidence="3 4" key="1">
    <citation type="submission" date="2020-08" db="EMBL/GenBank/DDBJ databases">
        <title>Streptomycin Non-resistant strain, P. mexicana.</title>
        <authorList>
            <person name="Ganesh-Kumar S."/>
            <person name="Zhe T."/>
            <person name="Yu Z."/>
            <person name="Min Y."/>
        </authorList>
    </citation>
    <scope>NUCLEOTIDE SEQUENCE [LARGE SCALE GENOMIC DNA]</scope>
    <source>
        <strain evidence="3 4">GTZY2</strain>
    </source>
</reference>
<dbReference type="EMBL" id="CP060731">
    <property type="protein sequence ID" value="QNN79377.1"/>
    <property type="molecule type" value="Genomic_DNA"/>
</dbReference>
<evidence type="ECO:0000313" key="3">
    <source>
        <dbReference type="EMBL" id="QNN79377.1"/>
    </source>
</evidence>
<dbReference type="AlphaFoldDB" id="A0A7G9TH02"/>
<feature type="compositionally biased region" description="Basic and acidic residues" evidence="1">
    <location>
        <begin position="35"/>
        <end position="46"/>
    </location>
</feature>
<feature type="region of interest" description="Disordered" evidence="1">
    <location>
        <begin position="25"/>
        <end position="46"/>
    </location>
</feature>
<proteinExistence type="predicted"/>
<feature type="chain" id="PRO_5028963892" description="DUF1176 domain-containing protein" evidence="2">
    <location>
        <begin position="26"/>
        <end position="340"/>
    </location>
</feature>
<evidence type="ECO:0000256" key="1">
    <source>
        <dbReference type="SAM" id="MobiDB-lite"/>
    </source>
</evidence>
<sequence>MLLNPFLALTAMTIVLSIASCISPASPDSSFLASRAREGEGRGESKVNAMERDADCGTSAITDPPLADMACAGHLPEHLVEFLRSMPDTHLFLNASEREEIAGSPQSFKVVSGLGERPDVVAVISHSSLFWIRSFEGPDPNVTVYMVYGPDCDASSAFGGFPAKRKCRSEDSYLRDFTLYLVSKGRPPEDVTSTLMPPLPRMSRKEQLRYGVYLRPEGEASEADIKLDVSRLVRTPVLRWVMRPVQEGDYEPPDMPASDPRAFIDYYWGNRNVAHFGFLVWNGRRMELRETVSEALWPCRVSGPQSRNCDAGYDGSADRYLTRVATERPGGPDDESTSHH</sequence>
<gene>
    <name evidence="3" type="ORF">IAE60_08245</name>
</gene>
<feature type="signal peptide" evidence="2">
    <location>
        <begin position="1"/>
        <end position="25"/>
    </location>
</feature>
<evidence type="ECO:0000313" key="4">
    <source>
        <dbReference type="Proteomes" id="UP000515838"/>
    </source>
</evidence>
<name>A0A7G9TH02_PSEMX</name>
<dbReference type="GeneID" id="81470955"/>
<accession>A0A7G9TH02</accession>
<organism evidence="3 4">
    <name type="scientific">Pseudoxanthomonas mexicana</name>
    <dbReference type="NCBI Taxonomy" id="128785"/>
    <lineage>
        <taxon>Bacteria</taxon>
        <taxon>Pseudomonadati</taxon>
        <taxon>Pseudomonadota</taxon>
        <taxon>Gammaproteobacteria</taxon>
        <taxon>Lysobacterales</taxon>
        <taxon>Lysobacteraceae</taxon>
        <taxon>Pseudoxanthomonas</taxon>
    </lineage>
</organism>
<keyword evidence="2" id="KW-0732">Signal</keyword>
<protein>
    <recommendedName>
        <fullName evidence="5">DUF1176 domain-containing protein</fullName>
    </recommendedName>
</protein>